<reference evidence="1 2" key="1">
    <citation type="submission" date="2019-07" db="EMBL/GenBank/DDBJ databases">
        <title>Sphingomonas solaris sp. nov., isolated from a solar panel from Boston, Massachusetts.</title>
        <authorList>
            <person name="Tanner K."/>
            <person name="Pascual J."/>
            <person name="Mancuso C."/>
            <person name="Pereto J."/>
            <person name="Khalil A."/>
            <person name="Vilanova C."/>
        </authorList>
    </citation>
    <scope>NUCLEOTIDE SEQUENCE [LARGE SCALE GENOMIC DNA]</scope>
    <source>
        <strain evidence="1 2">R4DWN</strain>
    </source>
</reference>
<comment type="caution">
    <text evidence="1">The sequence shown here is derived from an EMBL/GenBank/DDBJ whole genome shotgun (WGS) entry which is preliminary data.</text>
</comment>
<name>A0A558R842_9SPHN</name>
<gene>
    <name evidence="1" type="ORF">FOY91_06750</name>
</gene>
<accession>A0A558R842</accession>
<proteinExistence type="predicted"/>
<organism evidence="1 2">
    <name type="scientific">Alterirhizorhabdus solaris</name>
    <dbReference type="NCBI Taxonomy" id="2529389"/>
    <lineage>
        <taxon>Bacteria</taxon>
        <taxon>Pseudomonadati</taxon>
        <taxon>Pseudomonadota</taxon>
        <taxon>Alphaproteobacteria</taxon>
        <taxon>Sphingomonadales</taxon>
        <taxon>Rhizorhabdaceae</taxon>
        <taxon>Alterirhizorhabdus</taxon>
    </lineage>
</organism>
<keyword evidence="2" id="KW-1185">Reference proteome</keyword>
<evidence type="ECO:0000313" key="1">
    <source>
        <dbReference type="EMBL" id="TVV75554.1"/>
    </source>
</evidence>
<dbReference type="NCBIfam" id="NF047331">
    <property type="entry name" value="phage_HTJ"/>
    <property type="match status" value="1"/>
</dbReference>
<protein>
    <submittedName>
        <fullName evidence="1">Uncharacterized protein</fullName>
    </submittedName>
</protein>
<evidence type="ECO:0000313" key="2">
    <source>
        <dbReference type="Proteomes" id="UP000318681"/>
    </source>
</evidence>
<dbReference type="OrthoDB" id="7581025at2"/>
<dbReference type="Proteomes" id="UP000318681">
    <property type="component" value="Unassembled WGS sequence"/>
</dbReference>
<dbReference type="RefSeq" id="WP_145149397.1">
    <property type="nucleotide sequence ID" value="NZ_VNIM01000019.1"/>
</dbReference>
<dbReference type="EMBL" id="VNIM01000019">
    <property type="protein sequence ID" value="TVV75554.1"/>
    <property type="molecule type" value="Genomic_DNA"/>
</dbReference>
<dbReference type="AlphaFoldDB" id="A0A558R842"/>
<sequence length="64" mass="7003">MAFTTADAEALRTAIATGAMKVRYADGREVTYRSLAEMREILRMIQADVQSDAGARCRTSVASF</sequence>